<sequence>MLTIMDESLCPTRPPGPDLPPDAPRFPLPKRHRRMLACAAVAASVALGAFGVAATVETVQQRTVVVSASH</sequence>
<gene>
    <name evidence="3" type="ORF">C7C46_21440</name>
</gene>
<dbReference type="Proteomes" id="UP000248039">
    <property type="component" value="Unassembled WGS sequence"/>
</dbReference>
<dbReference type="EMBL" id="PYBW01000081">
    <property type="protein sequence ID" value="PYC76754.1"/>
    <property type="molecule type" value="Genomic_DNA"/>
</dbReference>
<proteinExistence type="predicted"/>
<evidence type="ECO:0000313" key="3">
    <source>
        <dbReference type="EMBL" id="PYC76754.1"/>
    </source>
</evidence>
<evidence type="ECO:0000256" key="2">
    <source>
        <dbReference type="SAM" id="Phobius"/>
    </source>
</evidence>
<dbReference type="AlphaFoldDB" id="A0A2V4P223"/>
<evidence type="ECO:0000313" key="4">
    <source>
        <dbReference type="Proteomes" id="UP000248039"/>
    </source>
</evidence>
<accession>A0A2V4P223</accession>
<keyword evidence="4" id="KW-1185">Reference proteome</keyword>
<protein>
    <submittedName>
        <fullName evidence="3">Uncharacterized protein</fullName>
    </submittedName>
</protein>
<evidence type="ECO:0000256" key="1">
    <source>
        <dbReference type="SAM" id="MobiDB-lite"/>
    </source>
</evidence>
<keyword evidence="2" id="KW-0472">Membrane</keyword>
<keyword evidence="2" id="KW-1133">Transmembrane helix</keyword>
<feature type="transmembrane region" description="Helical" evidence="2">
    <location>
        <begin position="35"/>
        <end position="56"/>
    </location>
</feature>
<comment type="caution">
    <text evidence="3">The sequence shown here is derived from an EMBL/GenBank/DDBJ whole genome shotgun (WGS) entry which is preliminary data.</text>
</comment>
<feature type="compositionally biased region" description="Pro residues" evidence="1">
    <location>
        <begin position="12"/>
        <end position="27"/>
    </location>
</feature>
<keyword evidence="2" id="KW-0812">Transmembrane</keyword>
<reference evidence="3 4" key="1">
    <citation type="submission" date="2018-03" db="EMBL/GenBank/DDBJ databases">
        <title>Bioinformatic expansion and discovery of thiopeptide antibiotics.</title>
        <authorList>
            <person name="Schwalen C.J."/>
            <person name="Hudson G.A."/>
            <person name="Mitchell D.A."/>
        </authorList>
    </citation>
    <scope>NUCLEOTIDE SEQUENCE [LARGE SCALE GENOMIC DNA]</scope>
    <source>
        <strain evidence="3 4">ATCC 21389</strain>
    </source>
</reference>
<name>A0A2V4P223_9ACTN</name>
<feature type="region of interest" description="Disordered" evidence="1">
    <location>
        <begin position="1"/>
        <end position="27"/>
    </location>
</feature>
<organism evidence="3 4">
    <name type="scientific">Streptomyces tateyamensis</name>
    <dbReference type="NCBI Taxonomy" id="565073"/>
    <lineage>
        <taxon>Bacteria</taxon>
        <taxon>Bacillati</taxon>
        <taxon>Actinomycetota</taxon>
        <taxon>Actinomycetes</taxon>
        <taxon>Kitasatosporales</taxon>
        <taxon>Streptomycetaceae</taxon>
        <taxon>Streptomyces</taxon>
    </lineage>
</organism>